<evidence type="ECO:0000313" key="3">
    <source>
        <dbReference type="EMBL" id="MEF3077370.1"/>
    </source>
</evidence>
<dbReference type="RefSeq" id="WP_331808213.1">
    <property type="nucleotide sequence ID" value="NZ_JAZHOU010000001.1"/>
</dbReference>
<evidence type="ECO:0000313" key="4">
    <source>
        <dbReference type="Proteomes" id="UP001356704"/>
    </source>
</evidence>
<evidence type="ECO:0000256" key="1">
    <source>
        <dbReference type="ARBA" id="ARBA00023125"/>
    </source>
</evidence>
<dbReference type="Pfam" id="PF01381">
    <property type="entry name" value="HTH_3"/>
    <property type="match status" value="1"/>
</dbReference>
<dbReference type="InterPro" id="IPR001387">
    <property type="entry name" value="Cro/C1-type_HTH"/>
</dbReference>
<dbReference type="SMART" id="SM00530">
    <property type="entry name" value="HTH_XRE"/>
    <property type="match status" value="1"/>
</dbReference>
<dbReference type="PROSITE" id="PS50943">
    <property type="entry name" value="HTH_CROC1"/>
    <property type="match status" value="1"/>
</dbReference>
<gene>
    <name evidence="3" type="ORF">V1468_00005</name>
</gene>
<comment type="caution">
    <text evidence="3">The sequence shown here is derived from an EMBL/GenBank/DDBJ whole genome shotgun (WGS) entry which is preliminary data.</text>
</comment>
<dbReference type="Proteomes" id="UP001356704">
    <property type="component" value="Unassembled WGS sequence"/>
</dbReference>
<feature type="domain" description="HTH cro/C1-type" evidence="2">
    <location>
        <begin position="17"/>
        <end position="71"/>
    </location>
</feature>
<name>A0ABU7W052_9FLAO</name>
<evidence type="ECO:0000259" key="2">
    <source>
        <dbReference type="PROSITE" id="PS50943"/>
    </source>
</evidence>
<dbReference type="Gene3D" id="1.10.260.40">
    <property type="entry name" value="lambda repressor-like DNA-binding domains"/>
    <property type="match status" value="1"/>
</dbReference>
<dbReference type="InterPro" id="IPR010982">
    <property type="entry name" value="Lambda_DNA-bd_dom_sf"/>
</dbReference>
<dbReference type="EMBL" id="JAZHOU010000001">
    <property type="protein sequence ID" value="MEF3077370.1"/>
    <property type="molecule type" value="Genomic_DNA"/>
</dbReference>
<organism evidence="3 4">
    <name type="scientific">Winogradskyella poriferorum</name>
    <dbReference type="NCBI Taxonomy" id="307627"/>
    <lineage>
        <taxon>Bacteria</taxon>
        <taxon>Pseudomonadati</taxon>
        <taxon>Bacteroidota</taxon>
        <taxon>Flavobacteriia</taxon>
        <taxon>Flavobacteriales</taxon>
        <taxon>Flavobacteriaceae</taxon>
        <taxon>Winogradskyella</taxon>
    </lineage>
</organism>
<keyword evidence="4" id="KW-1185">Reference proteome</keyword>
<dbReference type="PANTHER" id="PTHR46558:SF4">
    <property type="entry name" value="DNA-BIDING PHAGE PROTEIN"/>
    <property type="match status" value="1"/>
</dbReference>
<reference evidence="3 4" key="1">
    <citation type="submission" date="2024-02" db="EMBL/GenBank/DDBJ databases">
        <title>Winogradskyella poriferorum JCM 12885.</title>
        <authorList>
            <person name="Zhang D.-F."/>
            <person name="Fu Z.-Y."/>
        </authorList>
    </citation>
    <scope>NUCLEOTIDE SEQUENCE [LARGE SCALE GENOMIC DNA]</scope>
    <source>
        <strain evidence="3 4">JCM 12885</strain>
    </source>
</reference>
<dbReference type="CDD" id="cd00093">
    <property type="entry name" value="HTH_XRE"/>
    <property type="match status" value="1"/>
</dbReference>
<keyword evidence="1" id="KW-0238">DNA-binding</keyword>
<sequence>MLKIGQINKMASFGNFIKTEREKREWTQTEFGAKIGINTSAISRIENGSQKFSKSKLKELSELFEIQLQQVTDLFFADKFAREAFKYKCSESVFSVAEDTANYYRNTNVKQGKLEL</sequence>
<accession>A0ABU7W052</accession>
<protein>
    <submittedName>
        <fullName evidence="3">Helix-turn-helix transcriptional regulator</fullName>
    </submittedName>
</protein>
<dbReference type="SUPFAM" id="SSF47413">
    <property type="entry name" value="lambda repressor-like DNA-binding domains"/>
    <property type="match status" value="1"/>
</dbReference>
<dbReference type="PANTHER" id="PTHR46558">
    <property type="entry name" value="TRACRIPTIONAL REGULATORY PROTEIN-RELATED-RELATED"/>
    <property type="match status" value="1"/>
</dbReference>
<proteinExistence type="predicted"/>